<comment type="caution">
    <text evidence="2">The sequence shown here is derived from an EMBL/GenBank/DDBJ whole genome shotgun (WGS) entry which is preliminary data.</text>
</comment>
<dbReference type="InterPro" id="IPR029058">
    <property type="entry name" value="AB_hydrolase_fold"/>
</dbReference>
<feature type="domain" description="Dienelactone hydrolase" evidence="1">
    <location>
        <begin position="61"/>
        <end position="282"/>
    </location>
</feature>
<dbReference type="GO" id="GO:0016787">
    <property type="term" value="F:hydrolase activity"/>
    <property type="evidence" value="ECO:0007669"/>
    <property type="project" value="UniProtKB-KW"/>
</dbReference>
<evidence type="ECO:0000313" key="3">
    <source>
        <dbReference type="Proteomes" id="UP000192610"/>
    </source>
</evidence>
<dbReference type="EMBL" id="LVXG01000078">
    <property type="protein sequence ID" value="OQP39867.1"/>
    <property type="molecule type" value="Genomic_DNA"/>
</dbReference>
<organism evidence="2 3">
    <name type="scientific">Niastella yeongjuensis</name>
    <dbReference type="NCBI Taxonomy" id="354355"/>
    <lineage>
        <taxon>Bacteria</taxon>
        <taxon>Pseudomonadati</taxon>
        <taxon>Bacteroidota</taxon>
        <taxon>Chitinophagia</taxon>
        <taxon>Chitinophagales</taxon>
        <taxon>Chitinophagaceae</taxon>
        <taxon>Niastella</taxon>
    </lineage>
</organism>
<dbReference type="Proteomes" id="UP000192610">
    <property type="component" value="Unassembled WGS sequence"/>
</dbReference>
<dbReference type="OrthoDB" id="9787933at2"/>
<dbReference type="SUPFAM" id="SSF53474">
    <property type="entry name" value="alpha/beta-Hydrolases"/>
    <property type="match status" value="1"/>
</dbReference>
<proteinExistence type="predicted"/>
<protein>
    <submittedName>
        <fullName evidence="2">Dienelactone hydrolase</fullName>
    </submittedName>
</protein>
<evidence type="ECO:0000259" key="1">
    <source>
        <dbReference type="Pfam" id="PF01738"/>
    </source>
</evidence>
<dbReference type="AlphaFoldDB" id="A0A1V9E163"/>
<keyword evidence="3" id="KW-1185">Reference proteome</keyword>
<gene>
    <name evidence="2" type="ORF">A4H97_16745</name>
</gene>
<dbReference type="InterPro" id="IPR050261">
    <property type="entry name" value="FrsA_esterase"/>
</dbReference>
<keyword evidence="2" id="KW-0378">Hydrolase</keyword>
<dbReference type="STRING" id="354355.SAMN05660816_02095"/>
<evidence type="ECO:0000313" key="2">
    <source>
        <dbReference type="EMBL" id="OQP39867.1"/>
    </source>
</evidence>
<reference evidence="3" key="1">
    <citation type="submission" date="2016-04" db="EMBL/GenBank/DDBJ databases">
        <authorList>
            <person name="Chen L."/>
            <person name="Zhuang W."/>
            <person name="Wang G."/>
        </authorList>
    </citation>
    <scope>NUCLEOTIDE SEQUENCE [LARGE SCALE GENOMIC DNA]</scope>
    <source>
        <strain evidence="3">17621</strain>
    </source>
</reference>
<dbReference type="PANTHER" id="PTHR22946:SF0">
    <property type="entry name" value="DIENELACTONE HYDROLASE DOMAIN-CONTAINING PROTEIN"/>
    <property type="match status" value="1"/>
</dbReference>
<dbReference type="Pfam" id="PF01738">
    <property type="entry name" value="DLH"/>
    <property type="match status" value="1"/>
</dbReference>
<accession>A0A1V9E163</accession>
<sequence length="284" mass="30726">MKQKLGFAFLSLVITAIVSCNDQSSKPANEQSATEQPAAAKQPGLKELDVDYAGDNIAMKGFVAYDTSLDTKRPAVLIIPEWWGLNDYAKMRARELAKLGYIAMAMDMYGNGMNTDSPAVAGKWAGQFYTKPLSAKARIDAALVALKSFQQADTGKLAAIGYCFGGAMVLNAARLGEPFKGVVSFHGNLVGAPANKDLLKAKILVCHGEADPFVKPAEVAAFKKQMDSIKADYTFKSYPNALHAFTNPQATELGKKWNLPIAYNGAADTASWNDMKTFFDTIFK</sequence>
<dbReference type="Gene3D" id="3.40.50.1820">
    <property type="entry name" value="alpha/beta hydrolase"/>
    <property type="match status" value="1"/>
</dbReference>
<name>A0A1V9E163_9BACT</name>
<dbReference type="PROSITE" id="PS51257">
    <property type="entry name" value="PROKAR_LIPOPROTEIN"/>
    <property type="match status" value="1"/>
</dbReference>
<dbReference type="RefSeq" id="WP_081204371.1">
    <property type="nucleotide sequence ID" value="NZ_FOCZ01000003.1"/>
</dbReference>
<dbReference type="PANTHER" id="PTHR22946">
    <property type="entry name" value="DIENELACTONE HYDROLASE DOMAIN-CONTAINING PROTEIN-RELATED"/>
    <property type="match status" value="1"/>
</dbReference>
<dbReference type="InterPro" id="IPR002925">
    <property type="entry name" value="Dienelactn_hydro"/>
</dbReference>